<name>A0AAV8WJS9_9CUCU</name>
<evidence type="ECO:0000313" key="2">
    <source>
        <dbReference type="Proteomes" id="UP001162156"/>
    </source>
</evidence>
<evidence type="ECO:0000313" key="1">
    <source>
        <dbReference type="EMBL" id="KAJ8927009.1"/>
    </source>
</evidence>
<gene>
    <name evidence="1" type="ORF">NQ314_020572</name>
</gene>
<reference evidence="1" key="1">
    <citation type="journal article" date="2023" name="Insect Mol. Biol.">
        <title>Genome sequencing provides insights into the evolution of gene families encoding plant cell wall-degrading enzymes in longhorned beetles.</title>
        <authorList>
            <person name="Shin N.R."/>
            <person name="Okamura Y."/>
            <person name="Kirsch R."/>
            <person name="Pauchet Y."/>
        </authorList>
    </citation>
    <scope>NUCLEOTIDE SEQUENCE</scope>
    <source>
        <strain evidence="1">RBIC_L_NR</strain>
    </source>
</reference>
<keyword evidence="2" id="KW-1185">Reference proteome</keyword>
<dbReference type="EMBL" id="JANEYF010005748">
    <property type="protein sequence ID" value="KAJ8927009.1"/>
    <property type="molecule type" value="Genomic_DNA"/>
</dbReference>
<sequence length="240" mass="28019">MLLEEEALYCSFTYELHPLKSNNSNSALWKTLEVLKSNPYNYRHDLLRHGICVPINCPKVTKKYDPHQELVNCYNGKFSHLGLSGNITNLRCDTKDPKYPVDWLDVIVAEHIIKHKGTKAYDKFTKSTWGRVLAAYSVPRNWNRLKTVNSSPDIERLRCIQGVRFYNMVLVILTHTVMSLFLTVPVTNTKFTENTTWLRHLGTGPNWNHVVGQEYLQCRKNWWTNLLYINNYIDPENMVS</sequence>
<accession>A0AAV8WJS9</accession>
<dbReference type="InterPro" id="IPR052728">
    <property type="entry name" value="O2_lipid_transport_reg"/>
</dbReference>
<dbReference type="AlphaFoldDB" id="A0AAV8WJS9"/>
<dbReference type="PANTHER" id="PTHR11161:SF0">
    <property type="entry name" value="O-ACYLTRANSFERASE LIKE PROTEIN"/>
    <property type="match status" value="1"/>
</dbReference>
<comment type="caution">
    <text evidence="1">The sequence shown here is derived from an EMBL/GenBank/DDBJ whole genome shotgun (WGS) entry which is preliminary data.</text>
</comment>
<dbReference type="Proteomes" id="UP001162156">
    <property type="component" value="Unassembled WGS sequence"/>
</dbReference>
<organism evidence="1 2">
    <name type="scientific">Rhamnusium bicolor</name>
    <dbReference type="NCBI Taxonomy" id="1586634"/>
    <lineage>
        <taxon>Eukaryota</taxon>
        <taxon>Metazoa</taxon>
        <taxon>Ecdysozoa</taxon>
        <taxon>Arthropoda</taxon>
        <taxon>Hexapoda</taxon>
        <taxon>Insecta</taxon>
        <taxon>Pterygota</taxon>
        <taxon>Neoptera</taxon>
        <taxon>Endopterygota</taxon>
        <taxon>Coleoptera</taxon>
        <taxon>Polyphaga</taxon>
        <taxon>Cucujiformia</taxon>
        <taxon>Chrysomeloidea</taxon>
        <taxon>Cerambycidae</taxon>
        <taxon>Lepturinae</taxon>
        <taxon>Rhagiini</taxon>
        <taxon>Rhamnusium</taxon>
    </lineage>
</organism>
<proteinExistence type="predicted"/>
<dbReference type="PANTHER" id="PTHR11161">
    <property type="entry name" value="O-ACYLTRANSFERASE"/>
    <property type="match status" value="1"/>
</dbReference>
<protein>
    <submittedName>
        <fullName evidence="1">Uncharacterized protein</fullName>
    </submittedName>
</protein>